<sequence>MFSVFDRKALEHLGINLMPEESAMILLGVVFELGKEFSLDVTQREGFTKEEAEQGLRKILLCINWESLLHDPHFSLSLYLGAFSAIDRAEKILGRKLNEVEELTAIKMALDDIFPSTLSAKLFQHFVKNGQSFSKLTDEEFKTRVNELYERRRKLFPRPDVPASYAGGGARPVNRGTDTWLVPCPSCGLEKRCDAKTKRFSCKCGLGKPYDGKNRRFP</sequence>
<evidence type="ECO:0000313" key="1">
    <source>
        <dbReference type="EMBL" id="OHA69034.1"/>
    </source>
</evidence>
<comment type="caution">
    <text evidence="1">The sequence shown here is derived from an EMBL/GenBank/DDBJ whole genome shotgun (WGS) entry which is preliminary data.</text>
</comment>
<dbReference type="AlphaFoldDB" id="A0A1G2R872"/>
<organism evidence="1 2">
    <name type="scientific">Candidatus Wildermuthbacteria bacterium RIFCSPHIGHO2_02_FULL_47_17</name>
    <dbReference type="NCBI Taxonomy" id="1802452"/>
    <lineage>
        <taxon>Bacteria</taxon>
        <taxon>Candidatus Wildermuthiibacteriota</taxon>
    </lineage>
</organism>
<name>A0A1G2R872_9BACT</name>
<gene>
    <name evidence="1" type="ORF">A3D59_02830</name>
</gene>
<proteinExistence type="predicted"/>
<protein>
    <submittedName>
        <fullName evidence="1">Uncharacterized protein</fullName>
    </submittedName>
</protein>
<reference evidence="1 2" key="1">
    <citation type="journal article" date="2016" name="Nat. Commun.">
        <title>Thousands of microbial genomes shed light on interconnected biogeochemical processes in an aquifer system.</title>
        <authorList>
            <person name="Anantharaman K."/>
            <person name="Brown C.T."/>
            <person name="Hug L.A."/>
            <person name="Sharon I."/>
            <person name="Castelle C.J."/>
            <person name="Probst A.J."/>
            <person name="Thomas B.C."/>
            <person name="Singh A."/>
            <person name="Wilkins M.J."/>
            <person name="Karaoz U."/>
            <person name="Brodie E.L."/>
            <person name="Williams K.H."/>
            <person name="Hubbard S.S."/>
            <person name="Banfield J.F."/>
        </authorList>
    </citation>
    <scope>NUCLEOTIDE SEQUENCE [LARGE SCALE GENOMIC DNA]</scope>
</reference>
<dbReference type="Proteomes" id="UP000179258">
    <property type="component" value="Unassembled WGS sequence"/>
</dbReference>
<accession>A0A1G2R872</accession>
<evidence type="ECO:0000313" key="2">
    <source>
        <dbReference type="Proteomes" id="UP000179258"/>
    </source>
</evidence>
<dbReference type="EMBL" id="MHTX01000002">
    <property type="protein sequence ID" value="OHA69034.1"/>
    <property type="molecule type" value="Genomic_DNA"/>
</dbReference>